<evidence type="ECO:0000256" key="6">
    <source>
        <dbReference type="ARBA" id="ARBA00022692"/>
    </source>
</evidence>
<keyword evidence="12" id="KW-1185">Reference proteome</keyword>
<dbReference type="NCBIfam" id="TIGR01352">
    <property type="entry name" value="tonB_Cterm"/>
    <property type="match status" value="1"/>
</dbReference>
<evidence type="ECO:0000256" key="8">
    <source>
        <dbReference type="ARBA" id="ARBA00022989"/>
    </source>
</evidence>
<sequence>MKKTFLLIVGVMLVTTNLFSQKVCESPDEASSDLNSITKCTIKPSKNGKDKKTRQIAVKVSASKRYLKKREVARKQNANTLGRINGSGISSSNESTSIDGSLALKSNIEDVKNKLSAEEVRMASKFSAVDRIPAFEACSSVKSKDRAGCFNEEMVKHIQKYFKYPSQAVKDLIQGEVWVRFIIDKNGEVRNIKTLGPKNGKILNNEAKRVVAYLPKFKPARKDGKRVAVKYGFPITFSLDE</sequence>
<dbReference type="SUPFAM" id="SSF74653">
    <property type="entry name" value="TolA/TonB C-terminal domain"/>
    <property type="match status" value="1"/>
</dbReference>
<keyword evidence="7" id="KW-0653">Protein transport</keyword>
<name>A0ABP1F9L4_9FLAO</name>
<organism evidence="11 12">
    <name type="scientific">Tenacibaculum vairaonense</name>
    <dbReference type="NCBI Taxonomy" id="3137860"/>
    <lineage>
        <taxon>Bacteria</taxon>
        <taxon>Pseudomonadati</taxon>
        <taxon>Bacteroidota</taxon>
        <taxon>Flavobacteriia</taxon>
        <taxon>Flavobacteriales</taxon>
        <taxon>Flavobacteriaceae</taxon>
        <taxon>Tenacibaculum</taxon>
    </lineage>
</organism>
<evidence type="ECO:0000256" key="7">
    <source>
        <dbReference type="ARBA" id="ARBA00022927"/>
    </source>
</evidence>
<evidence type="ECO:0000256" key="3">
    <source>
        <dbReference type="ARBA" id="ARBA00022448"/>
    </source>
</evidence>
<accession>A0ABP1F9L4</accession>
<dbReference type="Pfam" id="PF03544">
    <property type="entry name" value="TonB_C"/>
    <property type="match status" value="1"/>
</dbReference>
<evidence type="ECO:0000256" key="1">
    <source>
        <dbReference type="ARBA" id="ARBA00004383"/>
    </source>
</evidence>
<reference evidence="11 12" key="1">
    <citation type="submission" date="2024-05" db="EMBL/GenBank/DDBJ databases">
        <authorList>
            <person name="Duchaud E."/>
        </authorList>
    </citation>
    <scope>NUCLEOTIDE SEQUENCE [LARGE SCALE GENOMIC DNA]</scope>
    <source>
        <strain evidence="11">Ena-SAMPLE-TAB-13-05-2024-13:56:06:370-140305</strain>
    </source>
</reference>
<evidence type="ECO:0000256" key="2">
    <source>
        <dbReference type="ARBA" id="ARBA00006555"/>
    </source>
</evidence>
<keyword evidence="9" id="KW-0472">Membrane</keyword>
<comment type="similarity">
    <text evidence="2">Belongs to the TonB family.</text>
</comment>
<keyword evidence="3" id="KW-0813">Transport</keyword>
<dbReference type="InterPro" id="IPR037682">
    <property type="entry name" value="TonB_C"/>
</dbReference>
<evidence type="ECO:0000313" key="12">
    <source>
        <dbReference type="Proteomes" id="UP001497602"/>
    </source>
</evidence>
<protein>
    <submittedName>
        <fullName evidence="11">Periplasmic protein TonB</fullName>
    </submittedName>
</protein>
<dbReference type="PANTHER" id="PTHR33446">
    <property type="entry name" value="PROTEIN TONB-RELATED"/>
    <property type="match status" value="1"/>
</dbReference>
<evidence type="ECO:0000256" key="5">
    <source>
        <dbReference type="ARBA" id="ARBA00022519"/>
    </source>
</evidence>
<dbReference type="RefSeq" id="WP_348705123.1">
    <property type="nucleotide sequence ID" value="NZ_CAXIYA010000033.1"/>
</dbReference>
<keyword evidence="6" id="KW-0812">Transmembrane</keyword>
<keyword evidence="8" id="KW-1133">Transmembrane helix</keyword>
<evidence type="ECO:0000259" key="10">
    <source>
        <dbReference type="PROSITE" id="PS52015"/>
    </source>
</evidence>
<dbReference type="PANTHER" id="PTHR33446:SF2">
    <property type="entry name" value="PROTEIN TONB"/>
    <property type="match status" value="1"/>
</dbReference>
<proteinExistence type="inferred from homology"/>
<evidence type="ECO:0000256" key="4">
    <source>
        <dbReference type="ARBA" id="ARBA00022475"/>
    </source>
</evidence>
<gene>
    <name evidence="11" type="ORF">T190115A13A_20357</name>
</gene>
<dbReference type="InterPro" id="IPR006260">
    <property type="entry name" value="TonB/TolA_C"/>
</dbReference>
<evidence type="ECO:0000256" key="9">
    <source>
        <dbReference type="ARBA" id="ARBA00023136"/>
    </source>
</evidence>
<comment type="caution">
    <text evidence="11">The sequence shown here is derived from an EMBL/GenBank/DDBJ whole genome shotgun (WGS) entry which is preliminary data.</text>
</comment>
<dbReference type="Proteomes" id="UP001497602">
    <property type="component" value="Unassembled WGS sequence"/>
</dbReference>
<dbReference type="InterPro" id="IPR051045">
    <property type="entry name" value="TonB-dependent_transducer"/>
</dbReference>
<feature type="domain" description="TonB C-terminal" evidence="10">
    <location>
        <begin position="149"/>
        <end position="241"/>
    </location>
</feature>
<keyword evidence="5" id="KW-0997">Cell inner membrane</keyword>
<comment type="subcellular location">
    <subcellularLocation>
        <location evidence="1">Cell inner membrane</location>
        <topology evidence="1">Single-pass membrane protein</topology>
        <orientation evidence="1">Periplasmic side</orientation>
    </subcellularLocation>
</comment>
<evidence type="ECO:0000313" key="11">
    <source>
        <dbReference type="EMBL" id="CAL2107077.1"/>
    </source>
</evidence>
<dbReference type="Gene3D" id="3.30.1150.10">
    <property type="match status" value="1"/>
</dbReference>
<dbReference type="EMBL" id="CAXJRC010000022">
    <property type="protein sequence ID" value="CAL2107077.1"/>
    <property type="molecule type" value="Genomic_DNA"/>
</dbReference>
<dbReference type="PROSITE" id="PS52015">
    <property type="entry name" value="TONB_CTD"/>
    <property type="match status" value="1"/>
</dbReference>
<keyword evidence="4" id="KW-1003">Cell membrane</keyword>